<keyword evidence="7 8" id="KW-0472">Membrane</keyword>
<accession>A0A7R8YWQ7</accession>
<evidence type="ECO:0000256" key="3">
    <source>
        <dbReference type="ARBA" id="ARBA00022475"/>
    </source>
</evidence>
<dbReference type="PROSITE" id="PS00216">
    <property type="entry name" value="SUGAR_TRANSPORT_1"/>
    <property type="match status" value="1"/>
</dbReference>
<name>A0A7R8YWQ7_HERIL</name>
<dbReference type="PROSITE" id="PS50850">
    <property type="entry name" value="MFS"/>
    <property type="match status" value="1"/>
</dbReference>
<sequence length="466" mass="50674">MISTSISFKNLERYKNQMLATLAVNIIAFSQGHAVAWLAPTLLVLQSENSPLVSGPVTVEEASWIGSVVSVGGITGTILFGTLLNVIGRKKSLYLLTIPHTGFWVILMFGTVVPHLYIARILSGITGGGAFIVIPTFVADIADNKIRGTLGSTILVNFNAGILSGFILTSHLSYSLFPRIIIGFSIIYIICIYSLPEAPQYLIKMKMHEEAECALRFYRNFKAATKEECQEFNENLANLKNRINGDLGSKPSSLSYRDFLKPAAVRGLLISTMLVFMNQASGLFALVNYTSNIFQMSGSSLDPNTSTIIVGAIQLMGTFLAAIFVDRVGRRILIISSCIGVAVGCFSLSIFSYLSLNQDLTHLSWIAVASVSFSILMGSFGLTPLPFIVVTEIMPQKVRPVAVTFCLCILSVTGFTVLKIYPIMMVDLGIYGVMWISGGICLIGAVVMFCFLPETKGKNLDIKEDS</sequence>
<feature type="transmembrane region" description="Helical" evidence="8">
    <location>
        <begin position="64"/>
        <end position="86"/>
    </location>
</feature>
<feature type="transmembrane region" description="Helical" evidence="8">
    <location>
        <begin position="307"/>
        <end position="325"/>
    </location>
</feature>
<dbReference type="OMA" id="YMINPEQ"/>
<feature type="transmembrane region" description="Helical" evidence="8">
    <location>
        <begin position="430"/>
        <end position="452"/>
    </location>
</feature>
<feature type="transmembrane region" description="Helical" evidence="8">
    <location>
        <begin position="176"/>
        <end position="196"/>
    </location>
</feature>
<dbReference type="PANTHER" id="PTHR48021">
    <property type="match status" value="1"/>
</dbReference>
<keyword evidence="5 8" id="KW-0812">Transmembrane</keyword>
<proteinExistence type="predicted"/>
<evidence type="ECO:0000313" key="10">
    <source>
        <dbReference type="EMBL" id="CAD7088658.1"/>
    </source>
</evidence>
<dbReference type="FunCoup" id="A0A7R8YWQ7">
    <property type="interactions" value="10"/>
</dbReference>
<dbReference type="FunFam" id="1.20.1250.20:FF:000218">
    <property type="entry name" value="facilitated trehalose transporter Tret1"/>
    <property type="match status" value="1"/>
</dbReference>
<dbReference type="PANTHER" id="PTHR48021:SF33">
    <property type="entry name" value="AT22075P-RELATED"/>
    <property type="match status" value="1"/>
</dbReference>
<organism evidence="10 11">
    <name type="scientific">Hermetia illucens</name>
    <name type="common">Black soldier fly</name>
    <dbReference type="NCBI Taxonomy" id="343691"/>
    <lineage>
        <taxon>Eukaryota</taxon>
        <taxon>Metazoa</taxon>
        <taxon>Ecdysozoa</taxon>
        <taxon>Arthropoda</taxon>
        <taxon>Hexapoda</taxon>
        <taxon>Insecta</taxon>
        <taxon>Pterygota</taxon>
        <taxon>Neoptera</taxon>
        <taxon>Endopterygota</taxon>
        <taxon>Diptera</taxon>
        <taxon>Brachycera</taxon>
        <taxon>Stratiomyomorpha</taxon>
        <taxon>Stratiomyidae</taxon>
        <taxon>Hermetiinae</taxon>
        <taxon>Hermetia</taxon>
    </lineage>
</organism>
<dbReference type="SUPFAM" id="SSF103473">
    <property type="entry name" value="MFS general substrate transporter"/>
    <property type="match status" value="1"/>
</dbReference>
<keyword evidence="4" id="KW-0762">Sugar transport</keyword>
<dbReference type="GO" id="GO:0051119">
    <property type="term" value="F:sugar transmembrane transporter activity"/>
    <property type="evidence" value="ECO:0007669"/>
    <property type="project" value="InterPro"/>
</dbReference>
<evidence type="ECO:0000256" key="7">
    <source>
        <dbReference type="ARBA" id="ARBA00023136"/>
    </source>
</evidence>
<gene>
    <name evidence="10" type="ORF">HERILL_LOCUS11261</name>
</gene>
<dbReference type="InterPro" id="IPR005828">
    <property type="entry name" value="MFS_sugar_transport-like"/>
</dbReference>
<dbReference type="CDD" id="cd17358">
    <property type="entry name" value="MFS_GLUT6_8_Class3_like"/>
    <property type="match status" value="1"/>
</dbReference>
<keyword evidence="2" id="KW-0813">Transport</keyword>
<dbReference type="Proteomes" id="UP000594454">
    <property type="component" value="Chromosome 4"/>
</dbReference>
<keyword evidence="3" id="KW-1003">Cell membrane</keyword>
<feature type="transmembrane region" description="Helical" evidence="8">
    <location>
        <begin position="365"/>
        <end position="389"/>
    </location>
</feature>
<evidence type="ECO:0000256" key="8">
    <source>
        <dbReference type="SAM" id="Phobius"/>
    </source>
</evidence>
<dbReference type="InterPro" id="IPR050549">
    <property type="entry name" value="MFS_Trehalose_Transporter"/>
</dbReference>
<evidence type="ECO:0000259" key="9">
    <source>
        <dbReference type="PROSITE" id="PS50850"/>
    </source>
</evidence>
<feature type="transmembrane region" description="Helical" evidence="8">
    <location>
        <begin position="150"/>
        <end position="170"/>
    </location>
</feature>
<evidence type="ECO:0000256" key="2">
    <source>
        <dbReference type="ARBA" id="ARBA00022448"/>
    </source>
</evidence>
<dbReference type="GO" id="GO:0005886">
    <property type="term" value="C:plasma membrane"/>
    <property type="evidence" value="ECO:0007669"/>
    <property type="project" value="UniProtKB-SubCell"/>
</dbReference>
<keyword evidence="6 8" id="KW-1133">Transmembrane helix</keyword>
<feature type="transmembrane region" description="Helical" evidence="8">
    <location>
        <begin position="93"/>
        <end position="111"/>
    </location>
</feature>
<feature type="transmembrane region" description="Helical" evidence="8">
    <location>
        <begin position="263"/>
        <end position="287"/>
    </location>
</feature>
<feature type="domain" description="Major facilitator superfamily (MFS) profile" evidence="9">
    <location>
        <begin position="20"/>
        <end position="456"/>
    </location>
</feature>
<dbReference type="Gene3D" id="1.20.1250.20">
    <property type="entry name" value="MFS general substrate transporter like domains"/>
    <property type="match status" value="1"/>
</dbReference>
<dbReference type="EMBL" id="LR899012">
    <property type="protein sequence ID" value="CAD7088658.1"/>
    <property type="molecule type" value="Genomic_DNA"/>
</dbReference>
<evidence type="ECO:0000256" key="5">
    <source>
        <dbReference type="ARBA" id="ARBA00022692"/>
    </source>
</evidence>
<reference evidence="10 11" key="1">
    <citation type="submission" date="2020-11" db="EMBL/GenBank/DDBJ databases">
        <authorList>
            <person name="Wallbank WR R."/>
            <person name="Pardo Diaz C."/>
            <person name="Kozak K."/>
            <person name="Martin S."/>
            <person name="Jiggins C."/>
            <person name="Moest M."/>
            <person name="Warren A I."/>
            <person name="Generalovic N T."/>
            <person name="Byers J.R.P. K."/>
            <person name="Montejo-Kovacevich G."/>
            <person name="Yen C E."/>
        </authorList>
    </citation>
    <scope>NUCLEOTIDE SEQUENCE [LARGE SCALE GENOMIC DNA]</scope>
</reference>
<evidence type="ECO:0000256" key="6">
    <source>
        <dbReference type="ARBA" id="ARBA00022989"/>
    </source>
</evidence>
<evidence type="ECO:0000256" key="1">
    <source>
        <dbReference type="ARBA" id="ARBA00004651"/>
    </source>
</evidence>
<protein>
    <recommendedName>
        <fullName evidence="9">Major facilitator superfamily (MFS) profile domain-containing protein</fullName>
    </recommendedName>
</protein>
<dbReference type="Pfam" id="PF00083">
    <property type="entry name" value="Sugar_tr"/>
    <property type="match status" value="1"/>
</dbReference>
<feature type="transmembrane region" description="Helical" evidence="8">
    <location>
        <begin position="117"/>
        <end position="138"/>
    </location>
</feature>
<evidence type="ECO:0000313" key="11">
    <source>
        <dbReference type="Proteomes" id="UP000594454"/>
    </source>
</evidence>
<evidence type="ECO:0000256" key="4">
    <source>
        <dbReference type="ARBA" id="ARBA00022597"/>
    </source>
</evidence>
<dbReference type="OrthoDB" id="8120565at2759"/>
<dbReference type="InterPro" id="IPR020846">
    <property type="entry name" value="MFS_dom"/>
</dbReference>
<dbReference type="InterPro" id="IPR044775">
    <property type="entry name" value="MFS_ERD6/Tret1-like"/>
</dbReference>
<dbReference type="InterPro" id="IPR005829">
    <property type="entry name" value="Sugar_transporter_CS"/>
</dbReference>
<keyword evidence="11" id="KW-1185">Reference proteome</keyword>
<feature type="transmembrane region" description="Helical" evidence="8">
    <location>
        <begin position="332"/>
        <end position="353"/>
    </location>
</feature>
<dbReference type="InParanoid" id="A0A7R8YWQ7"/>
<dbReference type="AlphaFoldDB" id="A0A7R8YWQ7"/>
<feature type="transmembrane region" description="Helical" evidence="8">
    <location>
        <begin position="401"/>
        <end position="424"/>
    </location>
</feature>
<feature type="transmembrane region" description="Helical" evidence="8">
    <location>
        <begin position="21"/>
        <end position="44"/>
    </location>
</feature>
<comment type="subcellular location">
    <subcellularLocation>
        <location evidence="1">Cell membrane</location>
        <topology evidence="1">Multi-pass membrane protein</topology>
    </subcellularLocation>
</comment>
<dbReference type="InterPro" id="IPR036259">
    <property type="entry name" value="MFS_trans_sf"/>
</dbReference>